<proteinExistence type="predicted"/>
<comment type="caution">
    <text evidence="1">The sequence shown here is derived from an EMBL/GenBank/DDBJ whole genome shotgun (WGS) entry which is preliminary data.</text>
</comment>
<dbReference type="EMBL" id="MU842819">
    <property type="protein sequence ID" value="KAK2033826.1"/>
    <property type="molecule type" value="Genomic_DNA"/>
</dbReference>
<sequence length="106" mass="11934">MSWSGSWHAFQLHAVCVFQARGPIILHCPCLSPRYYVQSSCCSTTSWQAWMRPYRAPSASGYSLCGFLLWTIIDPLDFRCRHSTGPYCSGLLGCPYSLQSLEQNSC</sequence>
<dbReference type="AlphaFoldDB" id="A0AAD9HRC5"/>
<protein>
    <submittedName>
        <fullName evidence="1">Uncharacterized protein</fullName>
    </submittedName>
</protein>
<gene>
    <name evidence="1" type="ORF">LX32DRAFT_43656</name>
</gene>
<accession>A0AAD9HRC5</accession>
<reference evidence="1" key="1">
    <citation type="submission" date="2021-06" db="EMBL/GenBank/DDBJ databases">
        <title>Comparative genomics, transcriptomics and evolutionary studies reveal genomic signatures of adaptation to plant cell wall in hemibiotrophic fungi.</title>
        <authorList>
            <consortium name="DOE Joint Genome Institute"/>
            <person name="Baroncelli R."/>
            <person name="Diaz J.F."/>
            <person name="Benocci T."/>
            <person name="Peng M."/>
            <person name="Battaglia E."/>
            <person name="Haridas S."/>
            <person name="Andreopoulos W."/>
            <person name="Labutti K."/>
            <person name="Pangilinan J."/>
            <person name="Floch G.L."/>
            <person name="Makela M.R."/>
            <person name="Henrissat B."/>
            <person name="Grigoriev I.V."/>
            <person name="Crouch J.A."/>
            <person name="De Vries R.P."/>
            <person name="Sukno S.A."/>
            <person name="Thon M.R."/>
        </authorList>
    </citation>
    <scope>NUCLEOTIDE SEQUENCE</scope>
    <source>
        <strain evidence="1">MAFF235873</strain>
    </source>
</reference>
<keyword evidence="2" id="KW-1185">Reference proteome</keyword>
<name>A0AAD9HRC5_9PEZI</name>
<dbReference type="Proteomes" id="UP001232148">
    <property type="component" value="Unassembled WGS sequence"/>
</dbReference>
<evidence type="ECO:0000313" key="2">
    <source>
        <dbReference type="Proteomes" id="UP001232148"/>
    </source>
</evidence>
<organism evidence="1 2">
    <name type="scientific">Colletotrichum zoysiae</name>
    <dbReference type="NCBI Taxonomy" id="1216348"/>
    <lineage>
        <taxon>Eukaryota</taxon>
        <taxon>Fungi</taxon>
        <taxon>Dikarya</taxon>
        <taxon>Ascomycota</taxon>
        <taxon>Pezizomycotina</taxon>
        <taxon>Sordariomycetes</taxon>
        <taxon>Hypocreomycetidae</taxon>
        <taxon>Glomerellales</taxon>
        <taxon>Glomerellaceae</taxon>
        <taxon>Colletotrichum</taxon>
        <taxon>Colletotrichum graminicola species complex</taxon>
    </lineage>
</organism>
<evidence type="ECO:0000313" key="1">
    <source>
        <dbReference type="EMBL" id="KAK2033826.1"/>
    </source>
</evidence>